<keyword evidence="3" id="KW-0547">Nucleotide-binding</keyword>
<dbReference type="EMBL" id="JAOQJL010000036">
    <property type="protein sequence ID" value="MCU6766660.1"/>
    <property type="molecule type" value="Genomic_DNA"/>
</dbReference>
<evidence type="ECO:0000256" key="2">
    <source>
        <dbReference type="ARBA" id="ARBA00022737"/>
    </source>
</evidence>
<dbReference type="GO" id="GO:0005524">
    <property type="term" value="F:ATP binding"/>
    <property type="evidence" value="ECO:0007669"/>
    <property type="project" value="UniProtKB-KW"/>
</dbReference>
<name>A0ABT2TWP9_9FIRM</name>
<keyword evidence="1" id="KW-0813">Transport</keyword>
<dbReference type="InterPro" id="IPR027417">
    <property type="entry name" value="P-loop_NTPase"/>
</dbReference>
<dbReference type="CDD" id="cd03216">
    <property type="entry name" value="ABC_Carb_Monos_I"/>
    <property type="match status" value="1"/>
</dbReference>
<dbReference type="CDD" id="cd03215">
    <property type="entry name" value="ABC_Carb_Monos_II"/>
    <property type="match status" value="1"/>
</dbReference>
<dbReference type="SMART" id="SM00382">
    <property type="entry name" value="AAA"/>
    <property type="match status" value="2"/>
</dbReference>
<gene>
    <name evidence="6" type="ORF">OCV61_14830</name>
</gene>
<protein>
    <submittedName>
        <fullName evidence="6">Sugar ABC transporter ATP-binding protein</fullName>
    </submittedName>
</protein>
<evidence type="ECO:0000256" key="4">
    <source>
        <dbReference type="ARBA" id="ARBA00022840"/>
    </source>
</evidence>
<feature type="domain" description="ABC transporter" evidence="5">
    <location>
        <begin position="252"/>
        <end position="496"/>
    </location>
</feature>
<dbReference type="RefSeq" id="WP_158422471.1">
    <property type="nucleotide sequence ID" value="NZ_JAOQJL010000036.1"/>
</dbReference>
<dbReference type="InterPro" id="IPR003439">
    <property type="entry name" value="ABC_transporter-like_ATP-bd"/>
</dbReference>
<accession>A0ABT2TWP9</accession>
<reference evidence="6 7" key="1">
    <citation type="journal article" date="2021" name="ISME Commun">
        <title>Automated analysis of genomic sequences facilitates high-throughput and comprehensive description of bacteria.</title>
        <authorList>
            <person name="Hitch T.C.A."/>
        </authorList>
    </citation>
    <scope>NUCLEOTIDE SEQUENCE [LARGE SCALE GENOMIC DNA]</scope>
    <source>
        <strain evidence="6 7">Sanger_23</strain>
    </source>
</reference>
<dbReference type="Pfam" id="PF00005">
    <property type="entry name" value="ABC_tran"/>
    <property type="match status" value="2"/>
</dbReference>
<comment type="caution">
    <text evidence="6">The sequence shown here is derived from an EMBL/GenBank/DDBJ whole genome shotgun (WGS) entry which is preliminary data.</text>
</comment>
<dbReference type="Proteomes" id="UP001652409">
    <property type="component" value="Unassembled WGS sequence"/>
</dbReference>
<dbReference type="SUPFAM" id="SSF52540">
    <property type="entry name" value="P-loop containing nucleoside triphosphate hydrolases"/>
    <property type="match status" value="2"/>
</dbReference>
<dbReference type="PANTHER" id="PTHR43790:SF9">
    <property type="entry name" value="GALACTOFURANOSE TRANSPORTER ATP-BINDING PROTEIN YTFR"/>
    <property type="match status" value="1"/>
</dbReference>
<dbReference type="InterPro" id="IPR050107">
    <property type="entry name" value="ABC_carbohydrate_import_ATPase"/>
</dbReference>
<evidence type="ECO:0000256" key="3">
    <source>
        <dbReference type="ARBA" id="ARBA00022741"/>
    </source>
</evidence>
<dbReference type="InterPro" id="IPR017871">
    <property type="entry name" value="ABC_transporter-like_CS"/>
</dbReference>
<dbReference type="PROSITE" id="PS50893">
    <property type="entry name" value="ABC_TRANSPORTER_2"/>
    <property type="match status" value="2"/>
</dbReference>
<keyword evidence="2" id="KW-0677">Repeat</keyword>
<dbReference type="InterPro" id="IPR003593">
    <property type="entry name" value="AAA+_ATPase"/>
</dbReference>
<dbReference type="PROSITE" id="PS00211">
    <property type="entry name" value="ABC_TRANSPORTER_1"/>
    <property type="match status" value="1"/>
</dbReference>
<dbReference type="PANTHER" id="PTHR43790">
    <property type="entry name" value="CARBOHYDRATE TRANSPORT ATP-BINDING PROTEIN MG119-RELATED"/>
    <property type="match status" value="1"/>
</dbReference>
<proteinExistence type="predicted"/>
<keyword evidence="4 6" id="KW-0067">ATP-binding</keyword>
<dbReference type="Gene3D" id="3.40.50.300">
    <property type="entry name" value="P-loop containing nucleotide triphosphate hydrolases"/>
    <property type="match status" value="2"/>
</dbReference>
<evidence type="ECO:0000313" key="7">
    <source>
        <dbReference type="Proteomes" id="UP001652409"/>
    </source>
</evidence>
<sequence>MEQIILQAKNISKRFGGIRALVESELTCYKGEVHALIGENGAGKSTLIKILCGVEQQDEGDVIYKGEKVNITCPDDATKMGIVSVFQELSLVRDLSVAENIYLGYEPKKRGFIDLKKMYRDAQALLDQLHFDIDARALVRQLSLADQQQVEIAKAISKDPDVIIMDEATSALGKEQVENLFRIIREMAGNGKTIIFISHKMNELSELADRATVYRDAHYVTSFKWGECTNGEIIQFIAGRKISDSFPQKKSVNTEDYVLQVEKLSYQEKLKQVSLSVKRGEIFGIAGLSGHGQVEFLDTLFGAIKPDTGIIKVNGKQVKLNSPQAALHNKIAMTPADRKNDGLLLTRSIRENISMMVLDKISHFGVINSKKENEGINEMVDLMKIKIDNPQQLSGTLSGGNQQKIVLGKAILTKAEILLLEDPTRGIDVGTKTELYALIRKLADSGITVLLYSTENSELLGLCNRIAVFKGGTVVKILDEKEMSEQAILKAGLGIEEEGA</sequence>
<feature type="domain" description="ABC transporter" evidence="5">
    <location>
        <begin position="6"/>
        <end position="241"/>
    </location>
</feature>
<organism evidence="6 7">
    <name type="scientific">Blautia ammoniilytica</name>
    <dbReference type="NCBI Taxonomy" id="2981782"/>
    <lineage>
        <taxon>Bacteria</taxon>
        <taxon>Bacillati</taxon>
        <taxon>Bacillota</taxon>
        <taxon>Clostridia</taxon>
        <taxon>Lachnospirales</taxon>
        <taxon>Lachnospiraceae</taxon>
        <taxon>Blautia</taxon>
    </lineage>
</organism>
<evidence type="ECO:0000313" key="6">
    <source>
        <dbReference type="EMBL" id="MCU6766660.1"/>
    </source>
</evidence>
<evidence type="ECO:0000256" key="1">
    <source>
        <dbReference type="ARBA" id="ARBA00022448"/>
    </source>
</evidence>
<evidence type="ECO:0000259" key="5">
    <source>
        <dbReference type="PROSITE" id="PS50893"/>
    </source>
</evidence>
<keyword evidence="7" id="KW-1185">Reference proteome</keyword>